<sequence>MTAAANLPNEGGIPKRRTVLDIIFSSGPYQASLKSRVPKRLSLVPVDVFPGDSDRADNIFQGHFDFAGHEFFLASPEPWHAEGQPLAWHRELHEFGWLRDFSANGSEAAKRHSRALILSWISHFETYVPYVWDEDVLSQRIINWFCYSGFLMEREDSDFNFRFLRSLRRQYLHLSRISKRKPLLQDRFCLWQALLYGTLCFPDLQKQTDKIMASLETEVGRVVMTDGCHISRNPEHHLMLLGRLVGLRNTLMAANVIVPIILNNTIDRLAPAVRFFQHGDGRLALFNGGSQMDEGYCDMLLSQSDATGRAPHRFPQGGFERLKAGRALLIIETGEGGRTKHDLRHSGLLGFEFSYARERLIVNCGGSRDLDSSWGRALASTAAHSTLGFDNLNADFPTSQEVEQSAVVRNEEEGNVWLDLESSGYLSSVGLRHRRRLFIDASGLALRGEDQLIPERQPSTRRSRFTLRFHLHPDLSISRSAGGKNILIRTPSGSGWKFLTGAPLLTLEESVYCSVPGERRHNQQIVIAGQLENENPVLVKWALTRLSE</sequence>
<dbReference type="InterPro" id="IPR008929">
    <property type="entry name" value="Chondroitin_lyas"/>
</dbReference>
<dbReference type="EMBL" id="CP098747">
    <property type="protein sequence ID" value="USG61288.1"/>
    <property type="molecule type" value="Genomic_DNA"/>
</dbReference>
<evidence type="ECO:0000313" key="4">
    <source>
        <dbReference type="Proteomes" id="UP001056291"/>
    </source>
</evidence>
<gene>
    <name evidence="3" type="ORF">NBZ79_19200</name>
</gene>
<reference evidence="3" key="1">
    <citation type="submission" date="2022-06" db="EMBL/GenBank/DDBJ databases">
        <title>Sneathiella actinostolidae sp. nov., isolated from a sea anemonein the Western Pacific Ocean.</title>
        <authorList>
            <person name="Wei M.J."/>
        </authorList>
    </citation>
    <scope>NUCLEOTIDE SEQUENCE</scope>
    <source>
        <strain evidence="3">PHK-P5</strain>
    </source>
</reference>
<evidence type="ECO:0000256" key="1">
    <source>
        <dbReference type="ARBA" id="ARBA00004196"/>
    </source>
</evidence>
<proteinExistence type="predicted"/>
<organism evidence="3 4">
    <name type="scientific">Sneathiella marina</name>
    <dbReference type="NCBI Taxonomy" id="2950108"/>
    <lineage>
        <taxon>Bacteria</taxon>
        <taxon>Pseudomonadati</taxon>
        <taxon>Pseudomonadota</taxon>
        <taxon>Alphaproteobacteria</taxon>
        <taxon>Sneathiellales</taxon>
        <taxon>Sneathiellaceae</taxon>
        <taxon>Sneathiella</taxon>
    </lineage>
</organism>
<dbReference type="Proteomes" id="UP001056291">
    <property type="component" value="Chromosome"/>
</dbReference>
<dbReference type="Gene3D" id="2.70.98.70">
    <property type="match status" value="1"/>
</dbReference>
<name>A0ABY4W2A5_9PROT</name>
<comment type="subcellular location">
    <subcellularLocation>
        <location evidence="1">Cell envelope</location>
    </subcellularLocation>
</comment>
<evidence type="ECO:0000259" key="2">
    <source>
        <dbReference type="Pfam" id="PF07940"/>
    </source>
</evidence>
<dbReference type="Gene3D" id="1.50.10.100">
    <property type="entry name" value="Chondroitin AC/alginate lyase"/>
    <property type="match status" value="1"/>
</dbReference>
<protein>
    <submittedName>
        <fullName evidence="3">Heparinase II/III family protein</fullName>
    </submittedName>
</protein>
<dbReference type="RefSeq" id="WP_251934275.1">
    <property type="nucleotide sequence ID" value="NZ_CP098747.1"/>
</dbReference>
<dbReference type="Pfam" id="PF07940">
    <property type="entry name" value="Hepar_II_III_C"/>
    <property type="match status" value="1"/>
</dbReference>
<feature type="domain" description="Heparinase II/III-like C-terminal" evidence="2">
    <location>
        <begin position="307"/>
        <end position="536"/>
    </location>
</feature>
<keyword evidence="4" id="KW-1185">Reference proteome</keyword>
<dbReference type="InterPro" id="IPR012480">
    <property type="entry name" value="Hepar_II_III_C"/>
</dbReference>
<evidence type="ECO:0000313" key="3">
    <source>
        <dbReference type="EMBL" id="USG61288.1"/>
    </source>
</evidence>
<accession>A0ABY4W2A5</accession>